<gene>
    <name evidence="2" type="ORF">HYFRA_00004358</name>
</gene>
<evidence type="ECO:0000313" key="3">
    <source>
        <dbReference type="Proteomes" id="UP000696280"/>
    </source>
</evidence>
<accession>A0A9N9KLQ2</accession>
<feature type="region of interest" description="Disordered" evidence="1">
    <location>
        <begin position="278"/>
        <end position="299"/>
    </location>
</feature>
<dbReference type="EMBL" id="CAJVRL010000025">
    <property type="protein sequence ID" value="CAG8950024.1"/>
    <property type="molecule type" value="Genomic_DNA"/>
</dbReference>
<sequence length="310" mass="34925">MTYSRFGNLMNVNRPASSSTLDDYQSLGSTIGSCDIRCILDGSTSKWTENDNGIRRLLYFDLEFKEGKHVFLENGTVQIDVGSANREPLPTFREHAPDPAFRGRAIKQHVKKYKEFKPHLEVNVLSIGGGIGGVGSHRRTSLDELHSWSFKAGNPSNDTRNDNRVTKAEFSWRRTLLADQSGLDKTYKGAVVLHRKQNEPITLDVRPYIFPWKWGHRCFHAREGTVKRSDPVGPGSYVDSNEFDKLVARLQADIKERNGMSLDSELLPNMPVAHPSHPVIGEDQPRPQGAMEQDPAKRDRGELALTIVKY</sequence>
<dbReference type="PROSITE" id="PS51257">
    <property type="entry name" value="PROKAR_LIPOPROTEIN"/>
    <property type="match status" value="1"/>
</dbReference>
<evidence type="ECO:0000313" key="2">
    <source>
        <dbReference type="EMBL" id="CAG8950024.1"/>
    </source>
</evidence>
<evidence type="ECO:0000256" key="1">
    <source>
        <dbReference type="SAM" id="MobiDB-lite"/>
    </source>
</evidence>
<reference evidence="2" key="1">
    <citation type="submission" date="2021-07" db="EMBL/GenBank/DDBJ databases">
        <authorList>
            <person name="Durling M."/>
        </authorList>
    </citation>
    <scope>NUCLEOTIDE SEQUENCE</scope>
</reference>
<protein>
    <submittedName>
        <fullName evidence="2">Uncharacterized protein</fullName>
    </submittedName>
</protein>
<organism evidence="2 3">
    <name type="scientific">Hymenoscyphus fraxineus</name>
    <dbReference type="NCBI Taxonomy" id="746836"/>
    <lineage>
        <taxon>Eukaryota</taxon>
        <taxon>Fungi</taxon>
        <taxon>Dikarya</taxon>
        <taxon>Ascomycota</taxon>
        <taxon>Pezizomycotina</taxon>
        <taxon>Leotiomycetes</taxon>
        <taxon>Helotiales</taxon>
        <taxon>Helotiaceae</taxon>
        <taxon>Hymenoscyphus</taxon>
    </lineage>
</organism>
<dbReference type="AlphaFoldDB" id="A0A9N9KLQ2"/>
<name>A0A9N9KLQ2_9HELO</name>
<proteinExistence type="predicted"/>
<dbReference type="Proteomes" id="UP000696280">
    <property type="component" value="Unassembled WGS sequence"/>
</dbReference>
<keyword evidence="3" id="KW-1185">Reference proteome</keyword>
<comment type="caution">
    <text evidence="2">The sequence shown here is derived from an EMBL/GenBank/DDBJ whole genome shotgun (WGS) entry which is preliminary data.</text>
</comment>